<evidence type="ECO:0000259" key="2">
    <source>
        <dbReference type="PROSITE" id="PS50020"/>
    </source>
</evidence>
<dbReference type="AlphaFoldDB" id="A0A813EIN2"/>
<keyword evidence="4" id="KW-1185">Reference proteome</keyword>
<dbReference type="EMBL" id="CAJNNV010010549">
    <property type="protein sequence ID" value="CAE8598775.1"/>
    <property type="molecule type" value="Genomic_DNA"/>
</dbReference>
<sequence>MATAEVIRQFFKAPSPSQKGGQHMPVKTPLASPASVAAVPQTPQALGPRTPMAPTGLMQNLELAQQVQYARALGVDPEFESELFGYIQMMLRMPLPEPWRECADAKNRVYYYNSKTRASSWSHPLLQIHVLLSAAFRRVVLSGDRVKAACAELEAMRQQGEADLACWREVAAEGSRAYYYHIESQETSWDNPRDKLTTELGVQAQMLSHLIRGSPMPSQAGSGLASPVHVAAPGVSTPKHLQQESLATVNEDQEAQE</sequence>
<accession>A0A813EIN2</accession>
<dbReference type="GO" id="GO:0005685">
    <property type="term" value="C:U1 snRNP"/>
    <property type="evidence" value="ECO:0007669"/>
    <property type="project" value="TreeGrafter"/>
</dbReference>
<organism evidence="3 4">
    <name type="scientific">Polarella glacialis</name>
    <name type="common">Dinoflagellate</name>
    <dbReference type="NCBI Taxonomy" id="89957"/>
    <lineage>
        <taxon>Eukaryota</taxon>
        <taxon>Sar</taxon>
        <taxon>Alveolata</taxon>
        <taxon>Dinophyceae</taxon>
        <taxon>Suessiales</taxon>
        <taxon>Suessiaceae</taxon>
        <taxon>Polarella</taxon>
    </lineage>
</organism>
<feature type="non-terminal residue" evidence="3">
    <location>
        <position position="257"/>
    </location>
</feature>
<gene>
    <name evidence="3" type="ORF">PGLA1383_LOCUS17175</name>
</gene>
<dbReference type="InterPro" id="IPR036020">
    <property type="entry name" value="WW_dom_sf"/>
</dbReference>
<dbReference type="PROSITE" id="PS01159">
    <property type="entry name" value="WW_DOMAIN_1"/>
    <property type="match status" value="2"/>
</dbReference>
<dbReference type="GO" id="GO:0071004">
    <property type="term" value="C:U2-type prespliceosome"/>
    <property type="evidence" value="ECO:0007669"/>
    <property type="project" value="TreeGrafter"/>
</dbReference>
<feature type="region of interest" description="Disordered" evidence="1">
    <location>
        <begin position="216"/>
        <end position="257"/>
    </location>
</feature>
<name>A0A813EIN2_POLGL</name>
<dbReference type="SMART" id="SM00456">
    <property type="entry name" value="WW"/>
    <property type="match status" value="2"/>
</dbReference>
<dbReference type="PROSITE" id="PS50020">
    <property type="entry name" value="WW_DOMAIN_2"/>
    <property type="match status" value="2"/>
</dbReference>
<proteinExistence type="predicted"/>
<dbReference type="GO" id="GO:0003723">
    <property type="term" value="F:RNA binding"/>
    <property type="evidence" value="ECO:0007669"/>
    <property type="project" value="TreeGrafter"/>
</dbReference>
<dbReference type="Gene3D" id="2.20.70.10">
    <property type="match status" value="2"/>
</dbReference>
<evidence type="ECO:0000313" key="4">
    <source>
        <dbReference type="Proteomes" id="UP000654075"/>
    </source>
</evidence>
<dbReference type="OrthoDB" id="187617at2759"/>
<dbReference type="GO" id="GO:0045292">
    <property type="term" value="P:mRNA cis splicing, via spliceosome"/>
    <property type="evidence" value="ECO:0007669"/>
    <property type="project" value="InterPro"/>
</dbReference>
<comment type="caution">
    <text evidence="3">The sequence shown here is derived from an EMBL/GenBank/DDBJ whole genome shotgun (WGS) entry which is preliminary data.</text>
</comment>
<dbReference type="InterPro" id="IPR001202">
    <property type="entry name" value="WW_dom"/>
</dbReference>
<feature type="domain" description="WW" evidence="2">
    <location>
        <begin position="167"/>
        <end position="194"/>
    </location>
</feature>
<dbReference type="PANTHER" id="PTHR11864">
    <property type="entry name" value="PRE-MRNA-PROCESSING PROTEIN PRP40"/>
    <property type="match status" value="1"/>
</dbReference>
<reference evidence="3" key="1">
    <citation type="submission" date="2021-02" db="EMBL/GenBank/DDBJ databases">
        <authorList>
            <person name="Dougan E. K."/>
            <person name="Rhodes N."/>
            <person name="Thang M."/>
            <person name="Chan C."/>
        </authorList>
    </citation>
    <scope>NUCLEOTIDE SEQUENCE</scope>
</reference>
<evidence type="ECO:0000313" key="3">
    <source>
        <dbReference type="EMBL" id="CAE8598775.1"/>
    </source>
</evidence>
<dbReference type="InterPro" id="IPR039726">
    <property type="entry name" value="Prp40-like"/>
</dbReference>
<dbReference type="Pfam" id="PF00397">
    <property type="entry name" value="WW"/>
    <property type="match status" value="1"/>
</dbReference>
<dbReference type="Proteomes" id="UP000654075">
    <property type="component" value="Unassembled WGS sequence"/>
</dbReference>
<dbReference type="PANTHER" id="PTHR11864:SF0">
    <property type="entry name" value="PRP40 PRE-MRNA PROCESSING FACTOR 40 HOMOLOG A (YEAST)"/>
    <property type="match status" value="1"/>
</dbReference>
<dbReference type="CDD" id="cd00201">
    <property type="entry name" value="WW"/>
    <property type="match status" value="2"/>
</dbReference>
<dbReference type="SUPFAM" id="SSF51045">
    <property type="entry name" value="WW domain"/>
    <property type="match status" value="2"/>
</dbReference>
<protein>
    <recommendedName>
        <fullName evidence="2">WW domain-containing protein</fullName>
    </recommendedName>
</protein>
<feature type="domain" description="WW" evidence="2">
    <location>
        <begin position="93"/>
        <end position="126"/>
    </location>
</feature>
<evidence type="ECO:0000256" key="1">
    <source>
        <dbReference type="SAM" id="MobiDB-lite"/>
    </source>
</evidence>
<feature type="compositionally biased region" description="Polar residues" evidence="1">
    <location>
        <begin position="239"/>
        <end position="250"/>
    </location>
</feature>